<comment type="caution">
    <text evidence="1">The sequence shown here is derived from an EMBL/GenBank/DDBJ whole genome shotgun (WGS) entry which is preliminary data.</text>
</comment>
<organism evidence="1 2">
    <name type="scientific">Rubripirellula amarantea</name>
    <dbReference type="NCBI Taxonomy" id="2527999"/>
    <lineage>
        <taxon>Bacteria</taxon>
        <taxon>Pseudomonadati</taxon>
        <taxon>Planctomycetota</taxon>
        <taxon>Planctomycetia</taxon>
        <taxon>Pirellulales</taxon>
        <taxon>Pirellulaceae</taxon>
        <taxon>Rubripirellula</taxon>
    </lineage>
</organism>
<proteinExistence type="predicted"/>
<evidence type="ECO:0000313" key="2">
    <source>
        <dbReference type="Proteomes" id="UP000316598"/>
    </source>
</evidence>
<gene>
    <name evidence="1" type="ORF">Pla22_50340</name>
</gene>
<name>A0A5C5WBL5_9BACT</name>
<dbReference type="AlphaFoldDB" id="A0A5C5WBL5"/>
<reference evidence="1 2" key="1">
    <citation type="submission" date="2019-02" db="EMBL/GenBank/DDBJ databases">
        <title>Deep-cultivation of Planctomycetes and their phenomic and genomic characterization uncovers novel biology.</title>
        <authorList>
            <person name="Wiegand S."/>
            <person name="Jogler M."/>
            <person name="Boedeker C."/>
            <person name="Pinto D."/>
            <person name="Vollmers J."/>
            <person name="Rivas-Marin E."/>
            <person name="Kohn T."/>
            <person name="Peeters S.H."/>
            <person name="Heuer A."/>
            <person name="Rast P."/>
            <person name="Oberbeckmann S."/>
            <person name="Bunk B."/>
            <person name="Jeske O."/>
            <person name="Meyerdierks A."/>
            <person name="Storesund J.E."/>
            <person name="Kallscheuer N."/>
            <person name="Luecker S."/>
            <person name="Lage O.M."/>
            <person name="Pohl T."/>
            <person name="Merkel B.J."/>
            <person name="Hornburger P."/>
            <person name="Mueller R.-W."/>
            <person name="Bruemmer F."/>
            <person name="Labrenz M."/>
            <person name="Spormann A.M."/>
            <person name="Op Den Camp H."/>
            <person name="Overmann J."/>
            <person name="Amann R."/>
            <person name="Jetten M.S.M."/>
            <person name="Mascher T."/>
            <person name="Medema M.H."/>
            <person name="Devos D.P."/>
            <person name="Kaster A.-K."/>
            <person name="Ovreas L."/>
            <person name="Rohde M."/>
            <person name="Galperin M.Y."/>
            <person name="Jogler C."/>
        </authorList>
    </citation>
    <scope>NUCLEOTIDE SEQUENCE [LARGE SCALE GENOMIC DNA]</scope>
    <source>
        <strain evidence="1 2">Pla22</strain>
    </source>
</reference>
<sequence>MLKISPRQKASSAAKDFLASVFRQSDQLVVRGARFLLLALENNAWCQSGHRAELPLSALVIIPVESSAEYRRTGLMNARRGSVVQ</sequence>
<accession>A0A5C5WBL5</accession>
<protein>
    <submittedName>
        <fullName evidence="1">Uncharacterized protein</fullName>
    </submittedName>
</protein>
<evidence type="ECO:0000313" key="1">
    <source>
        <dbReference type="EMBL" id="TWT48034.1"/>
    </source>
</evidence>
<keyword evidence="2" id="KW-1185">Reference proteome</keyword>
<dbReference type="Proteomes" id="UP000316598">
    <property type="component" value="Unassembled WGS sequence"/>
</dbReference>
<dbReference type="EMBL" id="SJPI01000004">
    <property type="protein sequence ID" value="TWT48034.1"/>
    <property type="molecule type" value="Genomic_DNA"/>
</dbReference>